<organism evidence="1">
    <name type="scientific">Arundo donax</name>
    <name type="common">Giant reed</name>
    <name type="synonym">Donax arundinaceus</name>
    <dbReference type="NCBI Taxonomy" id="35708"/>
    <lineage>
        <taxon>Eukaryota</taxon>
        <taxon>Viridiplantae</taxon>
        <taxon>Streptophyta</taxon>
        <taxon>Embryophyta</taxon>
        <taxon>Tracheophyta</taxon>
        <taxon>Spermatophyta</taxon>
        <taxon>Magnoliopsida</taxon>
        <taxon>Liliopsida</taxon>
        <taxon>Poales</taxon>
        <taxon>Poaceae</taxon>
        <taxon>PACMAD clade</taxon>
        <taxon>Arundinoideae</taxon>
        <taxon>Arundineae</taxon>
        <taxon>Arundo</taxon>
    </lineage>
</organism>
<sequence>MKGRSSQLATSCTAKLFVWFRFWSSSQ</sequence>
<protein>
    <submittedName>
        <fullName evidence="1">Uncharacterized protein</fullName>
    </submittedName>
</protein>
<reference evidence="1" key="2">
    <citation type="journal article" date="2015" name="Data Brief">
        <title>Shoot transcriptome of the giant reed, Arundo donax.</title>
        <authorList>
            <person name="Barrero R.A."/>
            <person name="Guerrero F.D."/>
            <person name="Moolhuijzen P."/>
            <person name="Goolsby J.A."/>
            <person name="Tidwell J."/>
            <person name="Bellgard S.E."/>
            <person name="Bellgard M.I."/>
        </authorList>
    </citation>
    <scope>NUCLEOTIDE SEQUENCE</scope>
    <source>
        <tissue evidence="1">Shoot tissue taken approximately 20 cm above the soil surface</tissue>
    </source>
</reference>
<dbReference type="EMBL" id="GBRH01202376">
    <property type="protein sequence ID" value="JAD95519.1"/>
    <property type="molecule type" value="Transcribed_RNA"/>
</dbReference>
<reference evidence="1" key="1">
    <citation type="submission" date="2014-09" db="EMBL/GenBank/DDBJ databases">
        <authorList>
            <person name="Magalhaes I.L.F."/>
            <person name="Oliveira U."/>
            <person name="Santos F.R."/>
            <person name="Vidigal T.H.D.A."/>
            <person name="Brescovit A.D."/>
            <person name="Santos A.J."/>
        </authorList>
    </citation>
    <scope>NUCLEOTIDE SEQUENCE</scope>
    <source>
        <tissue evidence="1">Shoot tissue taken approximately 20 cm above the soil surface</tissue>
    </source>
</reference>
<accession>A0A0A9E419</accession>
<evidence type="ECO:0000313" key="1">
    <source>
        <dbReference type="EMBL" id="JAD95519.1"/>
    </source>
</evidence>
<dbReference type="AlphaFoldDB" id="A0A0A9E419"/>
<name>A0A0A9E419_ARUDO</name>
<proteinExistence type="predicted"/>